<reference evidence="3" key="2">
    <citation type="submission" date="2025-08" db="UniProtKB">
        <authorList>
            <consortium name="RefSeq"/>
        </authorList>
    </citation>
    <scope>IDENTIFICATION</scope>
    <source>
        <tissue evidence="3">Leaf</tissue>
    </source>
</reference>
<feature type="region of interest" description="Disordered" evidence="1">
    <location>
        <begin position="21"/>
        <end position="49"/>
    </location>
</feature>
<reference evidence="2" key="1">
    <citation type="journal article" date="2014" name="Nat. Commun.">
        <title>The emerging biofuel crop Camelina sativa retains a highly undifferentiated hexaploid genome structure.</title>
        <authorList>
            <person name="Kagale S."/>
            <person name="Koh C."/>
            <person name="Nixon J."/>
            <person name="Bollina V."/>
            <person name="Clarke W.E."/>
            <person name="Tuteja R."/>
            <person name="Spillane C."/>
            <person name="Robinson S.J."/>
            <person name="Links M.G."/>
            <person name="Clarke C."/>
            <person name="Higgins E.E."/>
            <person name="Huebert T."/>
            <person name="Sharpe A.G."/>
            <person name="Parkin I.A."/>
        </authorList>
    </citation>
    <scope>NUCLEOTIDE SEQUENCE [LARGE SCALE GENOMIC DNA]</scope>
    <source>
        <strain evidence="2">cv. DH55</strain>
    </source>
</reference>
<dbReference type="RefSeq" id="XP_010443880.1">
    <property type="nucleotide sequence ID" value="XM_010445578.2"/>
</dbReference>
<dbReference type="Proteomes" id="UP000694864">
    <property type="component" value="Chromosome 11"/>
</dbReference>
<dbReference type="GeneID" id="104726665"/>
<evidence type="ECO:0000313" key="3">
    <source>
        <dbReference type="RefSeq" id="XP_010443880.1"/>
    </source>
</evidence>
<sequence>MDPQQREVSLLQAKAQELTIATEASQPCDEEKKRAEKAMDPQQREVSQPVTIKEDLDIFMRLHCEFLGLHTRRMGAARGEAKVLYKKGLQNMRETANTIVKRASEDFKEDEKKLETVEMIKTRIRNLRKEIKKLKT</sequence>
<keyword evidence="2" id="KW-1185">Reference proteome</keyword>
<accession>A0ABM0UNT5</accession>
<organism evidence="2 3">
    <name type="scientific">Camelina sativa</name>
    <name type="common">False flax</name>
    <name type="synonym">Myagrum sativum</name>
    <dbReference type="NCBI Taxonomy" id="90675"/>
    <lineage>
        <taxon>Eukaryota</taxon>
        <taxon>Viridiplantae</taxon>
        <taxon>Streptophyta</taxon>
        <taxon>Embryophyta</taxon>
        <taxon>Tracheophyta</taxon>
        <taxon>Spermatophyta</taxon>
        <taxon>Magnoliopsida</taxon>
        <taxon>eudicotyledons</taxon>
        <taxon>Gunneridae</taxon>
        <taxon>Pentapetalae</taxon>
        <taxon>rosids</taxon>
        <taxon>malvids</taxon>
        <taxon>Brassicales</taxon>
        <taxon>Brassicaceae</taxon>
        <taxon>Camelineae</taxon>
        <taxon>Camelina</taxon>
    </lineage>
</organism>
<evidence type="ECO:0000313" key="2">
    <source>
        <dbReference type="Proteomes" id="UP000694864"/>
    </source>
</evidence>
<proteinExistence type="predicted"/>
<name>A0ABM0UNT5_CAMSA</name>
<gene>
    <name evidence="3" type="primary">LOC104726665</name>
</gene>
<evidence type="ECO:0000256" key="1">
    <source>
        <dbReference type="SAM" id="MobiDB-lite"/>
    </source>
</evidence>
<feature type="compositionally biased region" description="Basic and acidic residues" evidence="1">
    <location>
        <begin position="29"/>
        <end position="43"/>
    </location>
</feature>
<protein>
    <submittedName>
        <fullName evidence="3">Uncharacterized protein LOC104726665</fullName>
    </submittedName>
</protein>